<accession>A0A852NRF6</accession>
<dbReference type="PANTHER" id="PTHR23300">
    <property type="entry name" value="METHANETHIOL OXIDASE"/>
    <property type="match status" value="1"/>
</dbReference>
<keyword evidence="5 7" id="KW-0711">Selenium</keyword>
<evidence type="ECO:0000256" key="1">
    <source>
        <dbReference type="ARBA" id="ARBA00005177"/>
    </source>
</evidence>
<dbReference type="GO" id="GO:0016020">
    <property type="term" value="C:membrane"/>
    <property type="evidence" value="ECO:0007669"/>
    <property type="project" value="UniProtKB-SubCell"/>
</dbReference>
<name>A0A852NRF6_9PASS</name>
<comment type="function">
    <text evidence="7">Catalyzes the oxidation of methanethiol, an organosulfur compound known to be produced in substantial amounts by gut bacteria. Selenium-binding protein which may be involved in the sensing of reactive xenobiotics in the cytoplasm. May be involved in intra-Golgi protein transport.</text>
</comment>
<evidence type="ECO:0000256" key="2">
    <source>
        <dbReference type="ARBA" id="ARBA00005606"/>
    </source>
</evidence>
<keyword evidence="7" id="KW-0007">Acetylation</keyword>
<comment type="caution">
    <text evidence="8">The sequence shown here is derived from an EMBL/GenBank/DDBJ whole genome shotgun (WGS) entry which is preliminary data.</text>
</comment>
<organism evidence="8 9">
    <name type="scientific">Atrichornis clamosus</name>
    <dbReference type="NCBI Taxonomy" id="449594"/>
    <lineage>
        <taxon>Eukaryota</taxon>
        <taxon>Metazoa</taxon>
        <taxon>Chordata</taxon>
        <taxon>Craniata</taxon>
        <taxon>Vertebrata</taxon>
        <taxon>Euteleostomi</taxon>
        <taxon>Archelosauria</taxon>
        <taxon>Archosauria</taxon>
        <taxon>Dinosauria</taxon>
        <taxon>Saurischia</taxon>
        <taxon>Theropoda</taxon>
        <taxon>Coelurosauria</taxon>
        <taxon>Aves</taxon>
        <taxon>Neognathae</taxon>
        <taxon>Neoaves</taxon>
        <taxon>Telluraves</taxon>
        <taxon>Australaves</taxon>
        <taxon>Passeriformes</taxon>
        <taxon>Menuridae</taxon>
        <taxon>Atrichornis</taxon>
    </lineage>
</organism>
<dbReference type="EMBL" id="WBMZ01006666">
    <property type="protein sequence ID" value="NXY18164.1"/>
    <property type="molecule type" value="Genomic_DNA"/>
</dbReference>
<evidence type="ECO:0000256" key="6">
    <source>
        <dbReference type="ARBA" id="ARBA00047539"/>
    </source>
</evidence>
<keyword evidence="7" id="KW-0653">Protein transport</keyword>
<evidence type="ECO:0000313" key="9">
    <source>
        <dbReference type="Proteomes" id="UP000658642"/>
    </source>
</evidence>
<comment type="pathway">
    <text evidence="1 7">Organosulfur degradation.</text>
</comment>
<dbReference type="GO" id="GO:0018549">
    <property type="term" value="F:methanethiol oxidase activity"/>
    <property type="evidence" value="ECO:0007669"/>
    <property type="project" value="UniProtKB-UniRule"/>
</dbReference>
<dbReference type="Proteomes" id="UP000658642">
    <property type="component" value="Unassembled WGS sequence"/>
</dbReference>
<evidence type="ECO:0000313" key="8">
    <source>
        <dbReference type="EMBL" id="NXY18164.1"/>
    </source>
</evidence>
<evidence type="ECO:0000256" key="5">
    <source>
        <dbReference type="ARBA" id="ARBA00023266"/>
    </source>
</evidence>
<dbReference type="GO" id="GO:0015031">
    <property type="term" value="P:protein transport"/>
    <property type="evidence" value="ECO:0007669"/>
    <property type="project" value="UniProtKB-UniRule"/>
</dbReference>
<reference evidence="8" key="1">
    <citation type="submission" date="2020-02" db="EMBL/GenBank/DDBJ databases">
        <title>Bird 10,000 Genomes (B10K) Project - Family phase.</title>
        <authorList>
            <person name="Zhang G."/>
        </authorList>
    </citation>
    <scope>NUCLEOTIDE SEQUENCE</scope>
    <source>
        <strain evidence="8">B10K-DU-029-61</strain>
        <tissue evidence="8">Blood</tissue>
    </source>
</reference>
<keyword evidence="7" id="KW-0539">Nucleus</keyword>
<gene>
    <name evidence="8" type="primary">Selenbp1_1</name>
    <name evidence="8" type="ORF">ATRCLA_R06525</name>
</gene>
<protein>
    <recommendedName>
        <fullName evidence="4 7">Methanethiol oxidase</fullName>
        <shortName evidence="7">MTO</shortName>
        <ecNumber evidence="3 7">1.8.3.4</ecNumber>
    </recommendedName>
    <alternativeName>
        <fullName evidence="7">Selenium-binding protein 1</fullName>
    </alternativeName>
</protein>
<keyword evidence="7" id="KW-0560">Oxidoreductase</keyword>
<sequence length="368" mass="40532">PREEVAYVTCTYRSTCIDQPDFLATVDLNPRSPHYGQVIHRLPMPNLKDELHCSGWGSACGCFDTGTTKRTKLILPCLISSRIYVVDVGSQCRAPRICKMIEPVDVFWKCDKGYLAVTHSLPSGDVLIANMGDPAGNGKGGFVVLDGESLELKGNWENECEAPPSGYDFCFKPRHNVLVSSAGLVPKRGGRGFNPEDLKKGVFGRRLNVWDLSCRSLTQCFDLGEDSMPHIVRFLHSPEAAEGYVGCALSGAVFRFCKGEANKWEVEEVIRIPAKDVSGWIMPKMPAFIADLIISPDDRFLFVSNWLHGDIRQYELARNCKPRLVGQVFVGGSVLRGGPVTVCRDEELKCQPEPLVVKVSSGHGWGAA</sequence>
<evidence type="ECO:0000256" key="7">
    <source>
        <dbReference type="RuleBase" id="RU369071"/>
    </source>
</evidence>
<dbReference type="GO" id="GO:0005634">
    <property type="term" value="C:nucleus"/>
    <property type="evidence" value="ECO:0007669"/>
    <property type="project" value="UniProtKB-SubCell"/>
</dbReference>
<comment type="similarity">
    <text evidence="2 7">Belongs to the selenium-binding protein family.</text>
</comment>
<dbReference type="EC" id="1.8.3.4" evidence="3 7"/>
<keyword evidence="7" id="KW-0813">Transport</keyword>
<evidence type="ECO:0000256" key="4">
    <source>
        <dbReference type="ARBA" id="ARBA00015601"/>
    </source>
</evidence>
<comment type="catalytic activity">
    <reaction evidence="6 7">
        <text>methanethiol + O2 + H2O = hydrogen sulfide + formaldehyde + H2O2 + H(+)</text>
        <dbReference type="Rhea" id="RHEA:11812"/>
        <dbReference type="ChEBI" id="CHEBI:15377"/>
        <dbReference type="ChEBI" id="CHEBI:15378"/>
        <dbReference type="ChEBI" id="CHEBI:15379"/>
        <dbReference type="ChEBI" id="CHEBI:16007"/>
        <dbReference type="ChEBI" id="CHEBI:16240"/>
        <dbReference type="ChEBI" id="CHEBI:16842"/>
        <dbReference type="ChEBI" id="CHEBI:29919"/>
        <dbReference type="EC" id="1.8.3.4"/>
    </reaction>
</comment>
<comment type="subcellular location">
    <subcellularLocation>
        <location evidence="7">Nucleus</location>
    </subcellularLocation>
    <subcellularLocation>
        <location evidence="7">Cytoplasm</location>
        <location evidence="7">Cytosol</location>
    </subcellularLocation>
    <subcellularLocation>
        <location evidence="7">Membrane</location>
        <topology evidence="7">Peripheral membrane protein</topology>
    </subcellularLocation>
    <text evidence="7">May associate with Golgi membrane. May associate with the membrane of autophagosomes.</text>
</comment>
<dbReference type="InterPro" id="IPR015943">
    <property type="entry name" value="WD40/YVTN_repeat-like_dom_sf"/>
</dbReference>
<dbReference type="PANTHER" id="PTHR23300:SF0">
    <property type="entry name" value="METHANETHIOL OXIDASE"/>
    <property type="match status" value="1"/>
</dbReference>
<keyword evidence="9" id="KW-1185">Reference proteome</keyword>
<feature type="non-terminal residue" evidence="8">
    <location>
        <position position="368"/>
    </location>
</feature>
<feature type="non-terminal residue" evidence="8">
    <location>
        <position position="1"/>
    </location>
</feature>
<dbReference type="GO" id="GO:0005829">
    <property type="term" value="C:cytosol"/>
    <property type="evidence" value="ECO:0007669"/>
    <property type="project" value="UniProtKB-SubCell"/>
</dbReference>
<dbReference type="Gene3D" id="2.130.10.10">
    <property type="entry name" value="YVTN repeat-like/Quinoprotein amine dehydrogenase"/>
    <property type="match status" value="1"/>
</dbReference>
<dbReference type="Pfam" id="PF05694">
    <property type="entry name" value="SBP56"/>
    <property type="match status" value="1"/>
</dbReference>
<dbReference type="AlphaFoldDB" id="A0A852NRF6"/>
<evidence type="ECO:0000256" key="3">
    <source>
        <dbReference type="ARBA" id="ARBA00012510"/>
    </source>
</evidence>
<keyword evidence="7" id="KW-0963">Cytoplasm</keyword>
<dbReference type="OrthoDB" id="10252446at2759"/>
<proteinExistence type="inferred from homology"/>
<dbReference type="InterPro" id="IPR008826">
    <property type="entry name" value="Se-bd"/>
</dbReference>
<dbReference type="GO" id="GO:0008430">
    <property type="term" value="F:selenium binding"/>
    <property type="evidence" value="ECO:0007669"/>
    <property type="project" value="UniProtKB-UniRule"/>
</dbReference>
<dbReference type="SUPFAM" id="SSF75011">
    <property type="entry name" value="3-carboxy-cis,cis-mucoante lactonizing enzyme"/>
    <property type="match status" value="1"/>
</dbReference>
<keyword evidence="7" id="KW-0472">Membrane</keyword>